<keyword evidence="3" id="KW-0540">Nuclease</keyword>
<feature type="compositionally biased region" description="Acidic residues" evidence="9">
    <location>
        <begin position="680"/>
        <end position="694"/>
    </location>
</feature>
<evidence type="ECO:0000313" key="12">
    <source>
        <dbReference type="Proteomes" id="UP001273209"/>
    </source>
</evidence>
<dbReference type="PANTHER" id="PTHR12124:SF47">
    <property type="entry name" value="EXOSOME COMPONENT 10"/>
    <property type="match status" value="1"/>
</dbReference>
<dbReference type="Proteomes" id="UP001273209">
    <property type="component" value="Unassembled WGS sequence"/>
</dbReference>
<dbReference type="GO" id="GO:0071035">
    <property type="term" value="P:nuclear polyadenylation-dependent rRNA catabolic process"/>
    <property type="evidence" value="ECO:0007669"/>
    <property type="project" value="TreeGrafter"/>
</dbReference>
<dbReference type="InterPro" id="IPR049559">
    <property type="entry name" value="Rrp6p-like_exo"/>
</dbReference>
<comment type="caution">
    <text evidence="11">The sequence shown here is derived from an EMBL/GenBank/DDBJ whole genome shotgun (WGS) entry which is preliminary data.</text>
</comment>
<dbReference type="SUPFAM" id="SSF53098">
    <property type="entry name" value="Ribonuclease H-like"/>
    <property type="match status" value="1"/>
</dbReference>
<evidence type="ECO:0000259" key="10">
    <source>
        <dbReference type="PROSITE" id="PS50967"/>
    </source>
</evidence>
<accession>A0AAE1I500</accession>
<dbReference type="GO" id="GO:0071037">
    <property type="term" value="P:nuclear polyadenylation-dependent snRNA catabolic process"/>
    <property type="evidence" value="ECO:0007669"/>
    <property type="project" value="TreeGrafter"/>
</dbReference>
<dbReference type="GO" id="GO:0071036">
    <property type="term" value="P:nuclear polyadenylation-dependent snoRNA catabolic process"/>
    <property type="evidence" value="ECO:0007669"/>
    <property type="project" value="TreeGrafter"/>
</dbReference>
<dbReference type="InterPro" id="IPR002121">
    <property type="entry name" value="HRDC_dom"/>
</dbReference>
<dbReference type="Gene3D" id="1.10.150.80">
    <property type="entry name" value="HRDC domain"/>
    <property type="match status" value="1"/>
</dbReference>
<dbReference type="GO" id="GO:0071051">
    <property type="term" value="P:poly(A)-dependent snoRNA 3'-end processing"/>
    <property type="evidence" value="ECO:0007669"/>
    <property type="project" value="TreeGrafter"/>
</dbReference>
<keyword evidence="7" id="KW-0539">Nucleus</keyword>
<feature type="compositionally biased region" description="Basic and acidic residues" evidence="9">
    <location>
        <begin position="742"/>
        <end position="760"/>
    </location>
</feature>
<dbReference type="GO" id="GO:0071039">
    <property type="term" value="P:nuclear polyadenylation-dependent CUT catabolic process"/>
    <property type="evidence" value="ECO:0007669"/>
    <property type="project" value="TreeGrafter"/>
</dbReference>
<protein>
    <recommendedName>
        <fullName evidence="10">HRDC domain-containing protein</fullName>
    </recommendedName>
</protein>
<evidence type="ECO:0000256" key="3">
    <source>
        <dbReference type="ARBA" id="ARBA00022722"/>
    </source>
</evidence>
<evidence type="ECO:0000256" key="4">
    <source>
        <dbReference type="ARBA" id="ARBA00022801"/>
    </source>
</evidence>
<feature type="compositionally biased region" description="Basic and acidic residues" evidence="9">
    <location>
        <begin position="788"/>
        <end position="816"/>
    </location>
</feature>
<dbReference type="Pfam" id="PF08066">
    <property type="entry name" value="PMC2NT"/>
    <property type="match status" value="1"/>
</dbReference>
<feature type="region of interest" description="Disordered" evidence="9">
    <location>
        <begin position="641"/>
        <end position="772"/>
    </location>
</feature>
<dbReference type="GeneID" id="87915020"/>
<dbReference type="InterPro" id="IPR044876">
    <property type="entry name" value="HRDC_dom_sf"/>
</dbReference>
<dbReference type="GO" id="GO:0000166">
    <property type="term" value="F:nucleotide binding"/>
    <property type="evidence" value="ECO:0007669"/>
    <property type="project" value="InterPro"/>
</dbReference>
<dbReference type="InterPro" id="IPR036397">
    <property type="entry name" value="RNaseH_sf"/>
</dbReference>
<dbReference type="GO" id="GO:0003727">
    <property type="term" value="F:single-stranded RNA binding"/>
    <property type="evidence" value="ECO:0007669"/>
    <property type="project" value="TreeGrafter"/>
</dbReference>
<feature type="compositionally biased region" description="Low complexity" evidence="9">
    <location>
        <begin position="641"/>
        <end position="658"/>
    </location>
</feature>
<dbReference type="GO" id="GO:0000467">
    <property type="term" value="P:exonucleolytic trimming to generate mature 3'-end of 5.8S rRNA from tricistronic rRNA transcript (SSU-rRNA, 5.8S rRNA, LSU-rRNA)"/>
    <property type="evidence" value="ECO:0007669"/>
    <property type="project" value="InterPro"/>
</dbReference>
<dbReference type="GO" id="GO:0005730">
    <property type="term" value="C:nucleolus"/>
    <property type="evidence" value="ECO:0007669"/>
    <property type="project" value="TreeGrafter"/>
</dbReference>
<dbReference type="SMART" id="SM00474">
    <property type="entry name" value="35EXOc"/>
    <property type="match status" value="1"/>
</dbReference>
<dbReference type="Pfam" id="PF01612">
    <property type="entry name" value="DNA_pol_A_exo1"/>
    <property type="match status" value="1"/>
</dbReference>
<dbReference type="InterPro" id="IPR012588">
    <property type="entry name" value="Exosome-assoc_fac_Rrp6_N"/>
</dbReference>
<dbReference type="InterPro" id="IPR045092">
    <property type="entry name" value="Rrp6-like"/>
</dbReference>
<dbReference type="InterPro" id="IPR002562">
    <property type="entry name" value="3'-5'_exonuclease_dom"/>
</dbReference>
<evidence type="ECO:0000256" key="1">
    <source>
        <dbReference type="ARBA" id="ARBA00004123"/>
    </source>
</evidence>
<dbReference type="PROSITE" id="PS50967">
    <property type="entry name" value="HRDC"/>
    <property type="match status" value="1"/>
</dbReference>
<dbReference type="GO" id="GO:0000176">
    <property type="term" value="C:nuclear exosome (RNase complex)"/>
    <property type="evidence" value="ECO:0007669"/>
    <property type="project" value="InterPro"/>
</dbReference>
<dbReference type="SUPFAM" id="SSF47819">
    <property type="entry name" value="HRDC-like"/>
    <property type="match status" value="1"/>
</dbReference>
<evidence type="ECO:0000256" key="9">
    <source>
        <dbReference type="SAM" id="MobiDB-lite"/>
    </source>
</evidence>
<dbReference type="CDD" id="cd06147">
    <property type="entry name" value="Rrp6p_like_exo"/>
    <property type="match status" value="1"/>
</dbReference>
<feature type="compositionally biased region" description="Basic and acidic residues" evidence="9">
    <location>
        <begin position="824"/>
        <end position="833"/>
    </location>
</feature>
<feature type="domain" description="HRDC" evidence="10">
    <location>
        <begin position="469"/>
        <end position="549"/>
    </location>
</feature>
<dbReference type="Pfam" id="PF00570">
    <property type="entry name" value="HRDC"/>
    <property type="match status" value="1"/>
</dbReference>
<dbReference type="FunFam" id="3.30.420.10:FF:000059">
    <property type="entry name" value="Exosome complex exonuclease Rrp6"/>
    <property type="match status" value="1"/>
</dbReference>
<dbReference type="SMART" id="SM00341">
    <property type="entry name" value="HRDC"/>
    <property type="match status" value="1"/>
</dbReference>
<evidence type="ECO:0000256" key="7">
    <source>
        <dbReference type="ARBA" id="ARBA00023242"/>
    </source>
</evidence>
<comment type="similarity">
    <text evidence="8">Belongs to the exosome component 10/RRP6 family.</text>
</comment>
<dbReference type="InterPro" id="IPR012337">
    <property type="entry name" value="RNaseH-like_sf"/>
</dbReference>
<reference evidence="11" key="1">
    <citation type="submission" date="2023-11" db="EMBL/GenBank/DDBJ databases">
        <title>The genome sequences of three competitors of mushroom-forming fungi.</title>
        <authorList>
            <person name="Beijen E."/>
            <person name="Ohm R.A."/>
        </authorList>
    </citation>
    <scope>NUCLEOTIDE SEQUENCE</scope>
    <source>
        <strain evidence="11">CBS 100526</strain>
    </source>
</reference>
<dbReference type="GO" id="GO:0000175">
    <property type="term" value="F:3'-5'-RNA exonuclease activity"/>
    <property type="evidence" value="ECO:0007669"/>
    <property type="project" value="InterPro"/>
</dbReference>
<proteinExistence type="inferred from homology"/>
<evidence type="ECO:0000256" key="2">
    <source>
        <dbReference type="ARBA" id="ARBA00022552"/>
    </source>
</evidence>
<keyword evidence="4" id="KW-0378">Hydrolase</keyword>
<dbReference type="RefSeq" id="XP_062750059.1">
    <property type="nucleotide sequence ID" value="XM_062895115.1"/>
</dbReference>
<name>A0AAE1I500_9HYPO</name>
<dbReference type="EMBL" id="JAWRVG010000107">
    <property type="protein sequence ID" value="KAK4059819.1"/>
    <property type="molecule type" value="Genomic_DNA"/>
</dbReference>
<dbReference type="GO" id="GO:0071044">
    <property type="term" value="P:histone mRNA catabolic process"/>
    <property type="evidence" value="ECO:0007669"/>
    <property type="project" value="TreeGrafter"/>
</dbReference>
<dbReference type="GO" id="GO:0071040">
    <property type="term" value="P:nuclear polyadenylation-dependent antisense transcript catabolic process"/>
    <property type="evidence" value="ECO:0007669"/>
    <property type="project" value="TreeGrafter"/>
</dbReference>
<evidence type="ECO:0000313" key="11">
    <source>
        <dbReference type="EMBL" id="KAK4059819.1"/>
    </source>
</evidence>
<keyword evidence="6" id="KW-0269">Exonuclease</keyword>
<dbReference type="PANTHER" id="PTHR12124">
    <property type="entry name" value="POLYMYOSITIS/SCLERODERMA AUTOANTIGEN-RELATED"/>
    <property type="match status" value="1"/>
</dbReference>
<evidence type="ECO:0000256" key="5">
    <source>
        <dbReference type="ARBA" id="ARBA00022835"/>
    </source>
</evidence>
<dbReference type="Gene3D" id="3.30.420.10">
    <property type="entry name" value="Ribonuclease H-like superfamily/Ribonuclease H"/>
    <property type="match status" value="1"/>
</dbReference>
<feature type="compositionally biased region" description="Basic residues" evidence="9">
    <location>
        <begin position="715"/>
        <end position="730"/>
    </location>
</feature>
<evidence type="ECO:0000256" key="6">
    <source>
        <dbReference type="ARBA" id="ARBA00022839"/>
    </source>
</evidence>
<comment type="subcellular location">
    <subcellularLocation>
        <location evidence="1">Nucleus</location>
    </subcellularLocation>
</comment>
<evidence type="ECO:0000256" key="8">
    <source>
        <dbReference type="ARBA" id="ARBA00043957"/>
    </source>
</evidence>
<keyword evidence="2" id="KW-0698">rRNA processing</keyword>
<dbReference type="GO" id="GO:0071038">
    <property type="term" value="P:TRAMP-dependent tRNA surveillance pathway"/>
    <property type="evidence" value="ECO:0007669"/>
    <property type="project" value="TreeGrafter"/>
</dbReference>
<gene>
    <name evidence="11" type="ORF">Triagg1_10984</name>
</gene>
<keyword evidence="5" id="KW-0271">Exosome</keyword>
<dbReference type="AlphaFoldDB" id="A0AAE1I500"/>
<keyword evidence="12" id="KW-1185">Reference proteome</keyword>
<sequence length="833" mass="94714">MESSQDFNSLQEEIQKSLISTIKSANRIASHDLSFQRTVNPDVAEQLDDKTSRILDLSTRLLSSAARACGLKPLKLEDPEDVDMNWRKVVDVVDSVLEKADRAIDEYTGLVKQRENGDSDSVSPLQLNLVAYSSNFSSQNKNSKAKQPKSTGKVIRNANVKKPQLDFEVKPNNFPDGPWKPLLTEKPHAEVSLDDSLVTFVGDNGAPQYKHPYEPEISSMQYPDRVFQILDPIPPQPVESTAAMWVDTYEGVVEMLRELKDAKEIAVDLEHHDFRTYVGLVSLLQISTREKDWIVDTLKPWRHKLQVLNEVFADPTIVKVFHGAYMDMVWLQRDLGLYVNGLFDTFFASDALHYSSKSLAFLLSKFVNFEADKRYQLADWRMRPLPEEMLYYARSDTHYLLYIYDRIRNDLVQLSDRSTPEKDLISIVLKKSRELSLSRHENLEFNSETGEGSRGWFNYVLKNSHLGYKSDQFAVFRTLWKWRDVTARAEDENPNFVLGTNSLTEIARANPPDAKALHSLLPLTAPLARSKVNEIWSQIQEEKAKAGPTLLQFFIARDPSSQQRAGVPRVTKTQGQPAKLEAAATATKLQRSQLFGNVAVSSRWDETKGAAPVQEDYFPFPWQRFVEDATDFVVGAQPVQEIPAATEEPTRPAATAPAAEDEKDEEFTLRRGRKRKSDAVENDEPSSSEGEEMQDNAMNENAVIEMEDEAVSPRSAKRAKKLVKKQKKKEKRDAAKVAQEQQRLELRTLRQEKLAREEQQKNQQPQAGAYQAVPFDYSKAASVLHAKRDEAKELTQEDKKKVFDPYSKTGDDEIKPARRMPAIRGEKSATFKK</sequence>
<organism evidence="11 12">
    <name type="scientific">Trichoderma aggressivum f. europaeum</name>
    <dbReference type="NCBI Taxonomy" id="173218"/>
    <lineage>
        <taxon>Eukaryota</taxon>
        <taxon>Fungi</taxon>
        <taxon>Dikarya</taxon>
        <taxon>Ascomycota</taxon>
        <taxon>Pezizomycotina</taxon>
        <taxon>Sordariomycetes</taxon>
        <taxon>Hypocreomycetidae</taxon>
        <taxon>Hypocreales</taxon>
        <taxon>Hypocreaceae</taxon>
        <taxon>Trichoderma</taxon>
    </lineage>
</organism>
<dbReference type="InterPro" id="IPR010997">
    <property type="entry name" value="HRDC-like_sf"/>
</dbReference>
<feature type="region of interest" description="Disordered" evidence="9">
    <location>
        <begin position="788"/>
        <end position="833"/>
    </location>
</feature>